<evidence type="ECO:0000256" key="2">
    <source>
        <dbReference type="ARBA" id="ARBA00022500"/>
    </source>
</evidence>
<organism evidence="10 11">
    <name type="scientific">Desulfuromonas acetoxidans (strain DSM 684 / 11070)</name>
    <dbReference type="NCBI Taxonomy" id="281689"/>
    <lineage>
        <taxon>Bacteria</taxon>
        <taxon>Pseudomonadati</taxon>
        <taxon>Thermodesulfobacteriota</taxon>
        <taxon>Desulfuromonadia</taxon>
        <taxon>Desulfuromonadales</taxon>
        <taxon>Desulfuromonadaceae</taxon>
        <taxon>Desulfuromonas</taxon>
    </lineage>
</organism>
<dbReference type="InterPro" id="IPR032255">
    <property type="entry name" value="HBM"/>
</dbReference>
<keyword evidence="5" id="KW-0175">Coiled coil</keyword>
<dbReference type="Proteomes" id="UP000005695">
    <property type="component" value="Unassembled WGS sequence"/>
</dbReference>
<reference evidence="10" key="1">
    <citation type="submission" date="2006-05" db="EMBL/GenBank/DDBJ databases">
        <title>Annotation of the draft genome assembly of Desulfuromonas acetoxidans DSM 684.</title>
        <authorList>
            <consortium name="US DOE Joint Genome Institute (JGI-ORNL)"/>
            <person name="Larimer F."/>
            <person name="Land M."/>
            <person name="Hauser L."/>
        </authorList>
    </citation>
    <scope>NUCLEOTIDE SEQUENCE [LARGE SCALE GENOMIC DNA]</scope>
    <source>
        <strain evidence="10">DSM 684</strain>
    </source>
</reference>
<feature type="coiled-coil region" evidence="5">
    <location>
        <begin position="565"/>
        <end position="610"/>
    </location>
</feature>
<dbReference type="AlphaFoldDB" id="Q1JXR5"/>
<evidence type="ECO:0000256" key="6">
    <source>
        <dbReference type="SAM" id="MobiDB-lite"/>
    </source>
</evidence>
<evidence type="ECO:0000256" key="3">
    <source>
        <dbReference type="ARBA" id="ARBA00029447"/>
    </source>
</evidence>
<comment type="caution">
    <text evidence="10">The sequence shown here is derived from an EMBL/GenBank/DDBJ whole genome shotgun (WGS) entry which is preliminary data.</text>
</comment>
<dbReference type="GO" id="GO:0005886">
    <property type="term" value="C:plasma membrane"/>
    <property type="evidence" value="ECO:0007669"/>
    <property type="project" value="TreeGrafter"/>
</dbReference>
<comment type="subcellular location">
    <subcellularLocation>
        <location evidence="1">Membrane</location>
    </subcellularLocation>
</comment>
<keyword evidence="7" id="KW-0472">Membrane</keyword>
<gene>
    <name evidence="10" type="ORF">Dace_1155</name>
</gene>
<dbReference type="GO" id="GO:0007165">
    <property type="term" value="P:signal transduction"/>
    <property type="evidence" value="ECO:0007669"/>
    <property type="project" value="UniProtKB-KW"/>
</dbReference>
<dbReference type="GO" id="GO:0006935">
    <property type="term" value="P:chemotaxis"/>
    <property type="evidence" value="ECO:0007669"/>
    <property type="project" value="UniProtKB-KW"/>
</dbReference>
<dbReference type="Gene3D" id="1.10.287.950">
    <property type="entry name" value="Methyl-accepting chemotaxis protein"/>
    <property type="match status" value="1"/>
</dbReference>
<evidence type="ECO:0000256" key="4">
    <source>
        <dbReference type="PROSITE-ProRule" id="PRU00284"/>
    </source>
</evidence>
<feature type="region of interest" description="Disordered" evidence="6">
    <location>
        <begin position="387"/>
        <end position="412"/>
    </location>
</feature>
<dbReference type="InterPro" id="IPR024478">
    <property type="entry name" value="HlyB_4HB_MCP"/>
</dbReference>
<name>Q1JXR5_DESA6</name>
<feature type="domain" description="Methyl-accepting transducer" evidence="8">
    <location>
        <begin position="379"/>
        <end position="594"/>
    </location>
</feature>
<keyword evidence="2" id="KW-0145">Chemotaxis</keyword>
<evidence type="ECO:0000259" key="9">
    <source>
        <dbReference type="PROSITE" id="PS51753"/>
    </source>
</evidence>
<protein>
    <submittedName>
        <fullName evidence="10">Methyl-accepting chemotaxis sensory transducer</fullName>
    </submittedName>
</protein>
<dbReference type="GO" id="GO:0004888">
    <property type="term" value="F:transmembrane signaling receptor activity"/>
    <property type="evidence" value="ECO:0007669"/>
    <property type="project" value="TreeGrafter"/>
</dbReference>
<dbReference type="Pfam" id="PF00015">
    <property type="entry name" value="MCPsignal"/>
    <property type="match status" value="1"/>
</dbReference>
<dbReference type="SUPFAM" id="SSF58104">
    <property type="entry name" value="Methyl-accepting chemotaxis protein (MCP) signaling domain"/>
    <property type="match status" value="1"/>
</dbReference>
<evidence type="ECO:0000313" key="10">
    <source>
        <dbReference type="EMBL" id="EAT15078.1"/>
    </source>
</evidence>
<reference evidence="10" key="2">
    <citation type="submission" date="2006-05" db="EMBL/GenBank/DDBJ databases">
        <title>Sequencing of the draft genome and assembly of Desulfuromonas acetoxidans DSM 684.</title>
        <authorList>
            <consortium name="US DOE Joint Genome Institute (JGI-PGF)"/>
            <person name="Copeland A."/>
            <person name="Lucas S."/>
            <person name="Lapidus A."/>
            <person name="Barry K."/>
            <person name="Detter J.C."/>
            <person name="Glavina del Rio T."/>
            <person name="Hammon N."/>
            <person name="Israni S."/>
            <person name="Dalin E."/>
            <person name="Tice H."/>
            <person name="Bruce D."/>
            <person name="Pitluck S."/>
            <person name="Richardson P."/>
        </authorList>
    </citation>
    <scope>NUCLEOTIDE SEQUENCE [LARGE SCALE GENOMIC DNA]</scope>
    <source>
        <strain evidence="10">DSM 684</strain>
    </source>
</reference>
<sequence>MLTNMTLAKKLILGFAVVLVLLMAVGGIGYNALNTAADGFGDYRELAKETNLSGRVQANMLMVRMNVKDFIITGSEEDQQQYQDYLQKTMEFLNQAHELIEDPKRSAMLGVATEDLNAYKTDFEKVVVLMNHRDDLVNNGVNITGPMIEKALTKILESARVDGDMEAAYYSSQALRSLLLARLYVMKFLEGNSQQAIDRVNQEFSALDKYYRLLEENLQNQQRRTLLVEARETSEKYAKVFEEITTTIFERNDYIKNSLDVLGPKVAAEFEDVKLDVKEIQDQLGPQVQASNEKAVQLIMVLVVAAIILGAVIALLLIRGVMRQLGCDPAIIERVMGVLAEGDLTQKLDVTDKNRHSVYGSVANMVEKLKDVVENVKGASTNVAAGSQELSASSEEMSQGATEQAAAAEEASSSMEEMAANIKQNADNAMQTEKIAIKSSQDAQSGGEAVAETVKAMKDIAEKISIIEEIARQTNLLALNAAIEAARAGEHGKGFAVVASEVRKLAERSQSAAAEISDLSSSSVEVAENAGEMLAKMVPDIQRTAELVQEIAAASKEQDTGADQVNKAIQQLDQVIQQNASAAEEMASTSEELNAQASQLQDTIDFFRVEGGTTVKTPPRRIEPTMKKIAIPPAKKTEPASGLALDMGAGRDSLDSEFEEY</sequence>
<dbReference type="PANTHER" id="PTHR43531">
    <property type="entry name" value="PROTEIN ICFG"/>
    <property type="match status" value="1"/>
</dbReference>
<dbReference type="SMART" id="SM00283">
    <property type="entry name" value="MA"/>
    <property type="match status" value="1"/>
</dbReference>
<dbReference type="PANTHER" id="PTHR43531:SF11">
    <property type="entry name" value="METHYL-ACCEPTING CHEMOTAXIS PROTEIN 3"/>
    <property type="match status" value="1"/>
</dbReference>
<accession>Q1JXR5</accession>
<evidence type="ECO:0000313" key="11">
    <source>
        <dbReference type="Proteomes" id="UP000005695"/>
    </source>
</evidence>
<dbReference type="InterPro" id="IPR051310">
    <property type="entry name" value="MCP_chemotaxis"/>
</dbReference>
<evidence type="ECO:0000256" key="5">
    <source>
        <dbReference type="SAM" id="Coils"/>
    </source>
</evidence>
<keyword evidence="4" id="KW-0807">Transducer</keyword>
<feature type="region of interest" description="Disordered" evidence="6">
    <location>
        <begin position="615"/>
        <end position="661"/>
    </location>
</feature>
<evidence type="ECO:0000256" key="1">
    <source>
        <dbReference type="ARBA" id="ARBA00004370"/>
    </source>
</evidence>
<dbReference type="PROSITE" id="PS51753">
    <property type="entry name" value="HBM"/>
    <property type="match status" value="1"/>
</dbReference>
<comment type="similarity">
    <text evidence="3">Belongs to the methyl-accepting chemotaxis (MCP) protein family.</text>
</comment>
<feature type="compositionally biased region" description="Polar residues" evidence="6">
    <location>
        <begin position="387"/>
        <end position="402"/>
    </location>
</feature>
<evidence type="ECO:0000256" key="7">
    <source>
        <dbReference type="SAM" id="Phobius"/>
    </source>
</evidence>
<dbReference type="EMBL" id="AAEW02000014">
    <property type="protein sequence ID" value="EAT15078.1"/>
    <property type="molecule type" value="Genomic_DNA"/>
</dbReference>
<dbReference type="SMART" id="SM01358">
    <property type="entry name" value="HBM"/>
    <property type="match status" value="1"/>
</dbReference>
<dbReference type="FunFam" id="1.10.287.950:FF:000001">
    <property type="entry name" value="Methyl-accepting chemotaxis sensory transducer"/>
    <property type="match status" value="1"/>
</dbReference>
<feature type="transmembrane region" description="Helical" evidence="7">
    <location>
        <begin position="295"/>
        <end position="318"/>
    </location>
</feature>
<keyword evidence="11" id="KW-1185">Reference proteome</keyword>
<evidence type="ECO:0000259" key="8">
    <source>
        <dbReference type="PROSITE" id="PS50111"/>
    </source>
</evidence>
<dbReference type="RefSeq" id="WP_006001673.1">
    <property type="nucleotide sequence ID" value="NZ_AAEW02000014.1"/>
</dbReference>
<dbReference type="PROSITE" id="PS50111">
    <property type="entry name" value="CHEMOTAXIS_TRANSDUC_2"/>
    <property type="match status" value="1"/>
</dbReference>
<keyword evidence="7" id="KW-1133">Transmembrane helix</keyword>
<keyword evidence="7" id="KW-0812">Transmembrane</keyword>
<dbReference type="InterPro" id="IPR004089">
    <property type="entry name" value="MCPsignal_dom"/>
</dbReference>
<feature type="domain" description="HBM" evidence="9">
    <location>
        <begin position="45"/>
        <end position="285"/>
    </location>
</feature>
<proteinExistence type="inferred from homology"/>
<dbReference type="Pfam" id="PF12729">
    <property type="entry name" value="4HB_MCP_1"/>
    <property type="match status" value="1"/>
</dbReference>